<gene>
    <name evidence="1" type="ORF">L1987_24166</name>
</gene>
<organism evidence="1 2">
    <name type="scientific">Smallanthus sonchifolius</name>
    <dbReference type="NCBI Taxonomy" id="185202"/>
    <lineage>
        <taxon>Eukaryota</taxon>
        <taxon>Viridiplantae</taxon>
        <taxon>Streptophyta</taxon>
        <taxon>Embryophyta</taxon>
        <taxon>Tracheophyta</taxon>
        <taxon>Spermatophyta</taxon>
        <taxon>Magnoliopsida</taxon>
        <taxon>eudicotyledons</taxon>
        <taxon>Gunneridae</taxon>
        <taxon>Pentapetalae</taxon>
        <taxon>asterids</taxon>
        <taxon>campanulids</taxon>
        <taxon>Asterales</taxon>
        <taxon>Asteraceae</taxon>
        <taxon>Asteroideae</taxon>
        <taxon>Heliantheae alliance</taxon>
        <taxon>Millerieae</taxon>
        <taxon>Smallanthus</taxon>
    </lineage>
</organism>
<evidence type="ECO:0000313" key="1">
    <source>
        <dbReference type="EMBL" id="KAI3808218.1"/>
    </source>
</evidence>
<accession>A0ACB9IL15</accession>
<proteinExistence type="predicted"/>
<evidence type="ECO:0000313" key="2">
    <source>
        <dbReference type="Proteomes" id="UP001056120"/>
    </source>
</evidence>
<keyword evidence="2" id="KW-1185">Reference proteome</keyword>
<comment type="caution">
    <text evidence="1">The sequence shown here is derived from an EMBL/GenBank/DDBJ whole genome shotgun (WGS) entry which is preliminary data.</text>
</comment>
<dbReference type="EMBL" id="CM042025">
    <property type="protein sequence ID" value="KAI3808218.1"/>
    <property type="molecule type" value="Genomic_DNA"/>
</dbReference>
<dbReference type="Proteomes" id="UP001056120">
    <property type="component" value="Linkage Group LG08"/>
</dbReference>
<reference evidence="2" key="1">
    <citation type="journal article" date="2022" name="Mol. Ecol. Resour.">
        <title>The genomes of chicory, endive, great burdock and yacon provide insights into Asteraceae palaeo-polyploidization history and plant inulin production.</title>
        <authorList>
            <person name="Fan W."/>
            <person name="Wang S."/>
            <person name="Wang H."/>
            <person name="Wang A."/>
            <person name="Jiang F."/>
            <person name="Liu H."/>
            <person name="Zhao H."/>
            <person name="Xu D."/>
            <person name="Zhang Y."/>
        </authorList>
    </citation>
    <scope>NUCLEOTIDE SEQUENCE [LARGE SCALE GENOMIC DNA]</scope>
    <source>
        <strain evidence="2">cv. Yunnan</strain>
    </source>
</reference>
<name>A0ACB9IL15_9ASTR</name>
<protein>
    <submittedName>
        <fullName evidence="1">Uncharacterized protein</fullName>
    </submittedName>
</protein>
<sequence length="264" mass="29448">MPLHANSTYAHQPNSAASNRNPARPEKPWAQPITTALSPNTTWRRRCPFSSVTSTPADAFGACTTPTLIPSWERPAPTTGPCKFGTRIMTAGNAWGNWSLELRFVVWSLVPSVAHVRNMVGPIAIFDEHQRTVSYEKFVDDRTVVTSSTDGCLKMWDTEDQRLIRTYRGHTNERRFVGLSIWRNQGLIGCGSESNEVFVYDKRWGEPVWVHGFEREGGTTSERGFVSSLCWSQVGDDECTLVAGGSDGVVKIFSGKRKPLINLR</sequence>
<reference evidence="1 2" key="2">
    <citation type="journal article" date="2022" name="Mol. Ecol. Resour.">
        <title>The genomes of chicory, endive, great burdock and yacon provide insights into Asteraceae paleo-polyploidization history and plant inulin production.</title>
        <authorList>
            <person name="Fan W."/>
            <person name="Wang S."/>
            <person name="Wang H."/>
            <person name="Wang A."/>
            <person name="Jiang F."/>
            <person name="Liu H."/>
            <person name="Zhao H."/>
            <person name="Xu D."/>
            <person name="Zhang Y."/>
        </authorList>
    </citation>
    <scope>NUCLEOTIDE SEQUENCE [LARGE SCALE GENOMIC DNA]</scope>
    <source>
        <strain evidence="2">cv. Yunnan</strain>
        <tissue evidence="1">Leaves</tissue>
    </source>
</reference>